<dbReference type="GO" id="GO:0008121">
    <property type="term" value="F:quinol-cytochrome-c reductase activity"/>
    <property type="evidence" value="ECO:0007669"/>
    <property type="project" value="InterPro"/>
</dbReference>
<reference evidence="22" key="1">
    <citation type="submission" date="2000-08" db="EMBL/GenBank/DDBJ databases">
        <title>Molecular genetic structuring and demographic history of the willow flycatcher (Empidonax traillii).</title>
        <authorList>
            <person name="Paxton E.H."/>
            <person name="Sogge M.K."/>
            <person name="Busch J.D."/>
            <person name="Greenberg D.L."/>
            <person name="Keim P."/>
        </authorList>
    </citation>
    <scope>NUCLEOTIDE SEQUENCE</scope>
    <source>
        <strain evidence="22">D5</strain>
    </source>
</reference>
<keyword evidence="12 18" id="KW-0408">Iron</keyword>
<evidence type="ECO:0000256" key="8">
    <source>
        <dbReference type="ARBA" id="ARBA00022723"/>
    </source>
</evidence>
<evidence type="ECO:0000256" key="18">
    <source>
        <dbReference type="PIRSR" id="PIRSR038885-2"/>
    </source>
</evidence>
<dbReference type="GO" id="GO:0046872">
    <property type="term" value="F:metal ion binding"/>
    <property type="evidence" value="ECO:0007669"/>
    <property type="project" value="UniProtKB-UniRule"/>
</dbReference>
<dbReference type="CDD" id="cd00290">
    <property type="entry name" value="cytochrome_b_C"/>
    <property type="match status" value="1"/>
</dbReference>
<evidence type="ECO:0000256" key="15">
    <source>
        <dbReference type="ARBA" id="ARBA00023136"/>
    </source>
</evidence>
<geneLocation type="mitochondrion" evidence="22"/>
<evidence type="ECO:0000256" key="5">
    <source>
        <dbReference type="ARBA" id="ARBA00022617"/>
    </source>
</evidence>
<dbReference type="PROSITE" id="PS51003">
    <property type="entry name" value="CYTB_CTER"/>
    <property type="match status" value="1"/>
</dbReference>
<feature type="transmembrane region" description="Helical" evidence="19">
    <location>
        <begin position="347"/>
        <end position="370"/>
    </location>
</feature>
<dbReference type="GO" id="GO:0045275">
    <property type="term" value="C:respiratory chain complex III"/>
    <property type="evidence" value="ECO:0007669"/>
    <property type="project" value="InterPro"/>
</dbReference>
<keyword evidence="9" id="KW-0999">Mitochondrion inner membrane</keyword>
<feature type="transmembrane region" description="Helical" evidence="19">
    <location>
        <begin position="31"/>
        <end position="57"/>
    </location>
</feature>
<dbReference type="InterPro" id="IPR027387">
    <property type="entry name" value="Cytb/b6-like_sf"/>
</dbReference>
<dbReference type="InterPro" id="IPR048260">
    <property type="entry name" value="Cytochrome_b_C_euk/bac"/>
</dbReference>
<comment type="similarity">
    <text evidence="16 19">Belongs to the cytochrome b family.</text>
</comment>
<evidence type="ECO:0000256" key="19">
    <source>
        <dbReference type="RuleBase" id="RU362117"/>
    </source>
</evidence>
<dbReference type="InterPro" id="IPR005798">
    <property type="entry name" value="Cyt_b/b6_C"/>
</dbReference>
<dbReference type="InterPro" id="IPR048259">
    <property type="entry name" value="Cytochrome_b_N_euk/bac"/>
</dbReference>
<comment type="cofactor">
    <cofactor evidence="18">
        <name>heme</name>
        <dbReference type="ChEBI" id="CHEBI:30413"/>
    </cofactor>
    <text evidence="18">Binds 2 heme groups non-covalently.</text>
</comment>
<dbReference type="FunFam" id="1.20.810.10:FF:000002">
    <property type="entry name" value="Cytochrome b"/>
    <property type="match status" value="1"/>
</dbReference>
<sequence length="380" mass="42689">MAPNLRKHHPLLKMVNNSLIDLPTPSNISAWWNFGSLLGICLATQIITGLLLAMHYTADTSLAFTSVAHTCRNVQFGWLIRNLHANGASFFFICIYLHIGRGFYYGSYLYKETWNTGVILLLTLMATAFVGYVLPWGQMSFWGATVITNLFSAIPYIGQTLVEWAWGGFSVDNPTLTRFFALHFLLPFMIAGLTLIHLTFLHETGSNNPLGISSDCDKIPFHPYFSTKDILGFIILLLPLMTLALFSPNLLGDPENFTPANPLVTPPHIKPEWYFLFAYAILRSIPNKLGGVLALTASVLVLFLAPFLHMSKQRTMTFRPLSQLLFWTLVANLLILTWIGSQPVEHPFIIIGQLASFTYFTILLILFPIIGTLENKLLKF</sequence>
<evidence type="ECO:0000256" key="10">
    <source>
        <dbReference type="ARBA" id="ARBA00022982"/>
    </source>
</evidence>
<dbReference type="SUPFAM" id="SSF81342">
    <property type="entry name" value="Transmembrane di-heme cytochromes"/>
    <property type="match status" value="1"/>
</dbReference>
<dbReference type="CDD" id="cd00284">
    <property type="entry name" value="Cytochrome_b_N"/>
    <property type="match status" value="1"/>
</dbReference>
<feature type="transmembrane region" description="Helical" evidence="19">
    <location>
        <begin position="179"/>
        <end position="201"/>
    </location>
</feature>
<gene>
    <name evidence="22" type="primary">cytb</name>
</gene>
<keyword evidence="10 19" id="KW-0249">Electron transport</keyword>
<organism evidence="22">
    <name type="scientific">Empidonax traillii</name>
    <name type="common">Willow flycatcher</name>
    <name type="synonym">Muscicapa traillii</name>
    <dbReference type="NCBI Taxonomy" id="164674"/>
    <lineage>
        <taxon>Eukaryota</taxon>
        <taxon>Metazoa</taxon>
        <taxon>Chordata</taxon>
        <taxon>Craniata</taxon>
        <taxon>Vertebrata</taxon>
        <taxon>Euteleostomi</taxon>
        <taxon>Archelosauria</taxon>
        <taxon>Archosauria</taxon>
        <taxon>Dinosauria</taxon>
        <taxon>Saurischia</taxon>
        <taxon>Theropoda</taxon>
        <taxon>Coelurosauria</taxon>
        <taxon>Aves</taxon>
        <taxon>Neognathae</taxon>
        <taxon>Neoaves</taxon>
        <taxon>Telluraves</taxon>
        <taxon>Australaves</taxon>
        <taxon>Passeriformes</taxon>
        <taxon>Tyrannidae</taxon>
        <taxon>Empidonax</taxon>
    </lineage>
</organism>
<evidence type="ECO:0000256" key="16">
    <source>
        <dbReference type="ARBA" id="ARBA00061233"/>
    </source>
</evidence>
<evidence type="ECO:0000256" key="7">
    <source>
        <dbReference type="ARBA" id="ARBA00022692"/>
    </source>
</evidence>
<evidence type="ECO:0000256" key="14">
    <source>
        <dbReference type="ARBA" id="ARBA00023128"/>
    </source>
</evidence>
<name>Q71SI6_EMPTR</name>
<feature type="binding site" evidence="17">
    <location>
        <position position="202"/>
    </location>
    <ligand>
        <name>a ubiquinone</name>
        <dbReference type="ChEBI" id="CHEBI:16389"/>
    </ligand>
</feature>
<dbReference type="AlphaFoldDB" id="Q71SI6"/>
<dbReference type="Pfam" id="PF00033">
    <property type="entry name" value="Cytochrome_B"/>
    <property type="match status" value="1"/>
</dbReference>
<keyword evidence="14 19" id="KW-0496">Mitochondrion</keyword>
<keyword evidence="5 18" id="KW-0349">Heme</keyword>
<evidence type="ECO:0000256" key="9">
    <source>
        <dbReference type="ARBA" id="ARBA00022792"/>
    </source>
</evidence>
<keyword evidence="13" id="KW-0830">Ubiquinone</keyword>
<evidence type="ECO:0000259" key="21">
    <source>
        <dbReference type="PROSITE" id="PS51003"/>
    </source>
</evidence>
<keyword evidence="8 18" id="KW-0479">Metal-binding</keyword>
<keyword evidence="4 19" id="KW-0813">Transport</keyword>
<keyword evidence="11 19" id="KW-1133">Transmembrane helix</keyword>
<evidence type="ECO:0000256" key="17">
    <source>
        <dbReference type="PIRSR" id="PIRSR038885-1"/>
    </source>
</evidence>
<feature type="binding site" description="axial binding residue" evidence="18">
    <location>
        <position position="84"/>
    </location>
    <ligand>
        <name>heme b</name>
        <dbReference type="ChEBI" id="CHEBI:60344"/>
        <label>b562</label>
    </ligand>
    <ligandPart>
        <name>Fe</name>
        <dbReference type="ChEBI" id="CHEBI:18248"/>
    </ligandPart>
</feature>
<comment type="subcellular location">
    <subcellularLocation>
        <location evidence="2">Mitochondrion inner membrane</location>
        <topology evidence="2">Multi-pass membrane protein</topology>
    </subcellularLocation>
</comment>
<feature type="transmembrane region" description="Helical" evidence="19">
    <location>
        <begin position="230"/>
        <end position="251"/>
    </location>
</feature>
<feature type="binding site" description="axial binding residue" evidence="18">
    <location>
        <position position="183"/>
    </location>
    <ligand>
        <name>heme b</name>
        <dbReference type="ChEBI" id="CHEBI:60344"/>
        <label>b562</label>
    </ligand>
    <ligandPart>
        <name>Fe</name>
        <dbReference type="ChEBI" id="CHEBI:18248"/>
    </ligandPart>
</feature>
<evidence type="ECO:0000256" key="4">
    <source>
        <dbReference type="ARBA" id="ARBA00022448"/>
    </source>
</evidence>
<evidence type="ECO:0000256" key="2">
    <source>
        <dbReference type="ARBA" id="ARBA00004448"/>
    </source>
</evidence>
<dbReference type="PANTHER" id="PTHR19271">
    <property type="entry name" value="CYTOCHROME B"/>
    <property type="match status" value="1"/>
</dbReference>
<protein>
    <recommendedName>
        <fullName evidence="3 19">Cytochrome b</fullName>
    </recommendedName>
</protein>
<comment type="cofactor">
    <cofactor evidence="19">
        <name>heme b</name>
        <dbReference type="ChEBI" id="CHEBI:60344"/>
    </cofactor>
    <text evidence="19">Binds 2 heme groups non-covalently.</text>
</comment>
<comment type="function">
    <text evidence="1 19">Component of the ubiquinol-cytochrome c reductase complex (complex III or cytochrome b-c1 complex) that is part of the mitochondrial respiratory chain. The b-c1 complex mediates electron transfer from ubiquinol to cytochrome c. Contributes to the generation of a proton gradient across the mitochondrial membrane that is then used for ATP synthesis.</text>
</comment>
<keyword evidence="6 19" id="KW-0679">Respiratory chain</keyword>
<dbReference type="GO" id="GO:0016491">
    <property type="term" value="F:oxidoreductase activity"/>
    <property type="evidence" value="ECO:0007669"/>
    <property type="project" value="UniProtKB-UniRule"/>
</dbReference>
<feature type="transmembrane region" description="Helical" evidence="19">
    <location>
        <begin position="321"/>
        <end position="341"/>
    </location>
</feature>
<dbReference type="GO" id="GO:0006122">
    <property type="term" value="P:mitochondrial electron transport, ubiquinol to cytochrome c"/>
    <property type="evidence" value="ECO:0007669"/>
    <property type="project" value="TreeGrafter"/>
</dbReference>
<keyword evidence="7 19" id="KW-0812">Transmembrane</keyword>
<dbReference type="PANTHER" id="PTHR19271:SF16">
    <property type="entry name" value="CYTOCHROME B"/>
    <property type="match status" value="1"/>
</dbReference>
<evidence type="ECO:0000313" key="22">
    <source>
        <dbReference type="EMBL" id="AAQ14471.1"/>
    </source>
</evidence>
<dbReference type="PROSITE" id="PS51002">
    <property type="entry name" value="CYTB_NTER"/>
    <property type="match status" value="1"/>
</dbReference>
<keyword evidence="15 19" id="KW-0472">Membrane</keyword>
<dbReference type="Gene3D" id="1.20.810.10">
    <property type="entry name" value="Cytochrome Bc1 Complex, Chain C"/>
    <property type="match status" value="1"/>
</dbReference>
<evidence type="ECO:0000256" key="12">
    <source>
        <dbReference type="ARBA" id="ARBA00023004"/>
    </source>
</evidence>
<dbReference type="InterPro" id="IPR030689">
    <property type="entry name" value="Cytochrome_b"/>
</dbReference>
<evidence type="ECO:0000256" key="1">
    <source>
        <dbReference type="ARBA" id="ARBA00002566"/>
    </source>
</evidence>
<feature type="transmembrane region" description="Helical" evidence="19">
    <location>
        <begin position="141"/>
        <end position="159"/>
    </location>
</feature>
<evidence type="ECO:0000259" key="20">
    <source>
        <dbReference type="PROSITE" id="PS51002"/>
    </source>
</evidence>
<accession>Q71SI6</accession>
<evidence type="ECO:0000256" key="6">
    <source>
        <dbReference type="ARBA" id="ARBA00022660"/>
    </source>
</evidence>
<evidence type="ECO:0000256" key="11">
    <source>
        <dbReference type="ARBA" id="ARBA00022989"/>
    </source>
</evidence>
<dbReference type="SUPFAM" id="SSF81648">
    <property type="entry name" value="a domain/subunit of cytochrome bc1 complex (Ubiquinol-cytochrome c reductase)"/>
    <property type="match status" value="1"/>
</dbReference>
<dbReference type="PIRSF" id="PIRSF038885">
    <property type="entry name" value="COB"/>
    <property type="match status" value="1"/>
</dbReference>
<feature type="transmembrane region" description="Helical" evidence="19">
    <location>
        <begin position="78"/>
        <end position="99"/>
    </location>
</feature>
<feature type="binding site" description="axial binding residue" evidence="18">
    <location>
        <position position="197"/>
    </location>
    <ligand>
        <name>heme b</name>
        <dbReference type="ChEBI" id="CHEBI:60344"/>
        <label>b566</label>
    </ligand>
    <ligandPart>
        <name>Fe</name>
        <dbReference type="ChEBI" id="CHEBI:18248"/>
    </ligandPart>
</feature>
<dbReference type="GO" id="GO:0005743">
    <property type="term" value="C:mitochondrial inner membrane"/>
    <property type="evidence" value="ECO:0007669"/>
    <property type="project" value="UniProtKB-SubCell"/>
</dbReference>
<feature type="binding site" description="axial binding residue" evidence="18">
    <location>
        <position position="98"/>
    </location>
    <ligand>
        <name>heme b</name>
        <dbReference type="ChEBI" id="CHEBI:60344"/>
        <label>b566</label>
    </ligand>
    <ligandPart>
        <name>Fe</name>
        <dbReference type="ChEBI" id="CHEBI:18248"/>
    </ligandPart>
</feature>
<feature type="domain" description="Cytochrome b/b6 N-terminal region profile" evidence="20">
    <location>
        <begin position="1"/>
        <end position="210"/>
    </location>
</feature>
<evidence type="ECO:0000256" key="3">
    <source>
        <dbReference type="ARBA" id="ARBA00013531"/>
    </source>
</evidence>
<dbReference type="EMBL" id="AF297269">
    <property type="protein sequence ID" value="AAQ14471.1"/>
    <property type="molecule type" value="Genomic_DNA"/>
</dbReference>
<feature type="transmembrane region" description="Helical" evidence="19">
    <location>
        <begin position="289"/>
        <end position="309"/>
    </location>
</feature>
<feature type="transmembrane region" description="Helical" evidence="19">
    <location>
        <begin position="114"/>
        <end position="134"/>
    </location>
</feature>
<dbReference type="InterPro" id="IPR036150">
    <property type="entry name" value="Cyt_b/b6_C_sf"/>
</dbReference>
<proteinExistence type="inferred from homology"/>
<dbReference type="InterPro" id="IPR016174">
    <property type="entry name" value="Di-haem_cyt_TM"/>
</dbReference>
<evidence type="ECO:0000256" key="13">
    <source>
        <dbReference type="ARBA" id="ARBA00023075"/>
    </source>
</evidence>
<feature type="domain" description="Cytochrome b/b6 C-terminal region profile" evidence="21">
    <location>
        <begin position="211"/>
        <end position="380"/>
    </location>
</feature>
<dbReference type="InterPro" id="IPR005797">
    <property type="entry name" value="Cyt_b/b6_N"/>
</dbReference>
<dbReference type="Pfam" id="PF00032">
    <property type="entry name" value="Cytochrom_B_C"/>
    <property type="match status" value="1"/>
</dbReference>